<feature type="domain" description="Chromo" evidence="1">
    <location>
        <begin position="144"/>
        <end position="176"/>
    </location>
</feature>
<dbReference type="AlphaFoldDB" id="A0A9Q3CFT0"/>
<dbReference type="Gene3D" id="2.40.50.40">
    <property type="match status" value="1"/>
</dbReference>
<name>A0A9Q3CFT0_9BASI</name>
<proteinExistence type="predicted"/>
<organism evidence="2 3">
    <name type="scientific">Austropuccinia psidii MF-1</name>
    <dbReference type="NCBI Taxonomy" id="1389203"/>
    <lineage>
        <taxon>Eukaryota</taxon>
        <taxon>Fungi</taxon>
        <taxon>Dikarya</taxon>
        <taxon>Basidiomycota</taxon>
        <taxon>Pucciniomycotina</taxon>
        <taxon>Pucciniomycetes</taxon>
        <taxon>Pucciniales</taxon>
        <taxon>Sphaerophragmiaceae</taxon>
        <taxon>Austropuccinia</taxon>
    </lineage>
</organism>
<keyword evidence="3" id="KW-1185">Reference proteome</keyword>
<reference evidence="2" key="1">
    <citation type="submission" date="2021-03" db="EMBL/GenBank/DDBJ databases">
        <title>Draft genome sequence of rust myrtle Austropuccinia psidii MF-1, a brazilian biotype.</title>
        <authorList>
            <person name="Quecine M.C."/>
            <person name="Pachon D.M.R."/>
            <person name="Bonatelli M.L."/>
            <person name="Correr F.H."/>
            <person name="Franceschini L.M."/>
            <person name="Leite T.F."/>
            <person name="Margarido G.R.A."/>
            <person name="Almeida C.A."/>
            <person name="Ferrarezi J.A."/>
            <person name="Labate C.A."/>
        </authorList>
    </citation>
    <scope>NUCLEOTIDE SEQUENCE</scope>
    <source>
        <strain evidence="2">MF-1</strain>
    </source>
</reference>
<evidence type="ECO:0000313" key="2">
    <source>
        <dbReference type="EMBL" id="MBW0483033.1"/>
    </source>
</evidence>
<evidence type="ECO:0000313" key="3">
    <source>
        <dbReference type="Proteomes" id="UP000765509"/>
    </source>
</evidence>
<dbReference type="InterPro" id="IPR016197">
    <property type="entry name" value="Chromo-like_dom_sf"/>
</dbReference>
<dbReference type="PANTHER" id="PTHR46148">
    <property type="entry name" value="CHROMO DOMAIN-CONTAINING PROTEIN"/>
    <property type="match status" value="1"/>
</dbReference>
<dbReference type="Pfam" id="PF24626">
    <property type="entry name" value="SH3_Tf2-1"/>
    <property type="match status" value="1"/>
</dbReference>
<comment type="caution">
    <text evidence="2">The sequence shown here is derived from an EMBL/GenBank/DDBJ whole genome shotgun (WGS) entry which is preliminary data.</text>
</comment>
<dbReference type="PANTHER" id="PTHR46148:SF52">
    <property type="entry name" value="OS04G0603800 PROTEIN"/>
    <property type="match status" value="1"/>
</dbReference>
<gene>
    <name evidence="2" type="ORF">O181_022748</name>
</gene>
<dbReference type="InterPro" id="IPR056924">
    <property type="entry name" value="SH3_Tf2-1"/>
</dbReference>
<protein>
    <recommendedName>
        <fullName evidence="1">Chromo domain-containing protein</fullName>
    </recommendedName>
</protein>
<evidence type="ECO:0000259" key="1">
    <source>
        <dbReference type="PROSITE" id="PS50013"/>
    </source>
</evidence>
<accession>A0A9Q3CFT0</accession>
<dbReference type="Proteomes" id="UP000765509">
    <property type="component" value="Unassembled WGS sequence"/>
</dbReference>
<sequence>MEEILILTQFTSLKILLLEIYQKIQSVQQDLKRELVFSINRLKRYADKSRESPCVFNHGDMVWLSSKTIKSPRPTKKLCERWLGPFPILQKVSTHAYHLRLPPPWQPIHSVFHISLLKPVRTSTIPNRHQEPPPPIIIKEEEEWEVSQILDSNLKRRKLWYLVEWKGFSQEPERST</sequence>
<dbReference type="OrthoDB" id="2273864at2759"/>
<dbReference type="GO" id="GO:0006338">
    <property type="term" value="P:chromatin remodeling"/>
    <property type="evidence" value="ECO:0007669"/>
    <property type="project" value="UniProtKB-ARBA"/>
</dbReference>
<dbReference type="EMBL" id="AVOT02007045">
    <property type="protein sequence ID" value="MBW0483033.1"/>
    <property type="molecule type" value="Genomic_DNA"/>
</dbReference>
<dbReference type="CDD" id="cd00024">
    <property type="entry name" value="CD_CSD"/>
    <property type="match status" value="1"/>
</dbReference>
<dbReference type="SUPFAM" id="SSF54160">
    <property type="entry name" value="Chromo domain-like"/>
    <property type="match status" value="1"/>
</dbReference>
<dbReference type="PROSITE" id="PS50013">
    <property type="entry name" value="CHROMO_2"/>
    <property type="match status" value="1"/>
</dbReference>
<dbReference type="InterPro" id="IPR000953">
    <property type="entry name" value="Chromo/chromo_shadow_dom"/>
</dbReference>